<evidence type="ECO:0000313" key="2">
    <source>
        <dbReference type="EMBL" id="WNC70429.1"/>
    </source>
</evidence>
<evidence type="ECO:0000313" key="3">
    <source>
        <dbReference type="Proteomes" id="UP001258994"/>
    </source>
</evidence>
<gene>
    <name evidence="2" type="ORF">RGQ13_09735</name>
</gene>
<dbReference type="RefSeq" id="WP_348389569.1">
    <property type="nucleotide sequence ID" value="NZ_CP134145.1"/>
</dbReference>
<dbReference type="InterPro" id="IPR005645">
    <property type="entry name" value="FSH-like_dom"/>
</dbReference>
<dbReference type="SUPFAM" id="SSF53474">
    <property type="entry name" value="alpha/beta-Hydrolases"/>
    <property type="match status" value="1"/>
</dbReference>
<name>A0ABY9TRP5_9GAMM</name>
<protein>
    <recommendedName>
        <fullName evidence="1">Serine hydrolase domain-containing protein</fullName>
    </recommendedName>
</protein>
<dbReference type="EMBL" id="CP134145">
    <property type="protein sequence ID" value="WNC70429.1"/>
    <property type="molecule type" value="Genomic_DNA"/>
</dbReference>
<evidence type="ECO:0000259" key="1">
    <source>
        <dbReference type="Pfam" id="PF03959"/>
    </source>
</evidence>
<keyword evidence="3" id="KW-1185">Reference proteome</keyword>
<proteinExistence type="predicted"/>
<dbReference type="Gene3D" id="3.40.50.1820">
    <property type="entry name" value="alpha/beta hydrolase"/>
    <property type="match status" value="1"/>
</dbReference>
<dbReference type="InterPro" id="IPR029058">
    <property type="entry name" value="AB_hydrolase_fold"/>
</dbReference>
<dbReference type="Pfam" id="PF03959">
    <property type="entry name" value="FSH1"/>
    <property type="match status" value="1"/>
</dbReference>
<dbReference type="Proteomes" id="UP001258994">
    <property type="component" value="Chromosome"/>
</dbReference>
<reference evidence="3" key="1">
    <citation type="submission" date="2023-09" db="EMBL/GenBank/DDBJ databases">
        <authorList>
            <person name="Li S."/>
            <person name="Li X."/>
            <person name="Zhang C."/>
            <person name="Zhao Z."/>
        </authorList>
    </citation>
    <scope>NUCLEOTIDE SEQUENCE [LARGE SCALE GENOMIC DNA]</scope>
    <source>
        <strain evidence="3">SQ149</strain>
    </source>
</reference>
<organism evidence="2 3">
    <name type="scientific">Thalassotalea psychrophila</name>
    <dbReference type="NCBI Taxonomy" id="3065647"/>
    <lineage>
        <taxon>Bacteria</taxon>
        <taxon>Pseudomonadati</taxon>
        <taxon>Pseudomonadota</taxon>
        <taxon>Gammaproteobacteria</taxon>
        <taxon>Alteromonadales</taxon>
        <taxon>Colwelliaceae</taxon>
        <taxon>Thalassotalea</taxon>
    </lineage>
</organism>
<accession>A0ABY9TRP5</accession>
<feature type="domain" description="Serine hydrolase" evidence="1">
    <location>
        <begin position="176"/>
        <end position="384"/>
    </location>
</feature>
<sequence>MSTKILKNPRISRSVHATQPSIMPEQPWWNNLSVDFNYFSDHLVLDKKTKNIVDATALLDIGARSLAATLLAARTLPTTFNQTQMYKDISEGEIYRNLADLHDAKQVFVTPPVVNVTEKQVSAGHNAPLTAICTKLTFKSVYEPVNPEIRQRYLDNKANFNAQAQYWRHDKNEARPTICFIHGFMVDSYNINSSMLKMKDFFEQGYDILFYTLPHHGPRQSDKSPHSGSAYFSGGLAWLNETVLHAVFDFRTFINYLEQQGAEQYGVTGISLGGYTTALLACVEDRLAFAIPNVPVSCIADLFMLWNPANKMLKKSLQLSGTTLQQMRHTIAVHSPLTYKPVLPKERLMIIAGAGDRCAPPNQARILWDHWQRPDIHWFHGNHVLHLGQQLYLADMERFFESIGFTV</sequence>